<keyword evidence="4" id="KW-1185">Reference proteome</keyword>
<keyword evidence="2" id="KW-1133">Transmembrane helix</keyword>
<feature type="region of interest" description="Disordered" evidence="1">
    <location>
        <begin position="246"/>
        <end position="312"/>
    </location>
</feature>
<dbReference type="AlphaFoldDB" id="A0A8H5QDB8"/>
<evidence type="ECO:0000256" key="1">
    <source>
        <dbReference type="SAM" id="MobiDB-lite"/>
    </source>
</evidence>
<feature type="compositionally biased region" description="Low complexity" evidence="1">
    <location>
        <begin position="268"/>
        <end position="284"/>
    </location>
</feature>
<feature type="transmembrane region" description="Helical" evidence="2">
    <location>
        <begin position="69"/>
        <end position="88"/>
    </location>
</feature>
<feature type="transmembrane region" description="Helical" evidence="2">
    <location>
        <begin position="109"/>
        <end position="133"/>
    </location>
</feature>
<dbReference type="PANTHER" id="PTHR35179:SF1">
    <property type="entry name" value="INTEGRAL MEMBRANE PROTEIN"/>
    <property type="match status" value="1"/>
</dbReference>
<feature type="transmembrane region" description="Helical" evidence="2">
    <location>
        <begin position="6"/>
        <end position="24"/>
    </location>
</feature>
<keyword evidence="2" id="KW-0472">Membrane</keyword>
<feature type="transmembrane region" description="Helical" evidence="2">
    <location>
        <begin position="182"/>
        <end position="207"/>
    </location>
</feature>
<name>A0A8H5QDB8_GIBSU</name>
<dbReference type="EMBL" id="JAAOAV010000008">
    <property type="protein sequence ID" value="KAF5612382.1"/>
    <property type="molecule type" value="Genomic_DNA"/>
</dbReference>
<evidence type="ECO:0000313" key="4">
    <source>
        <dbReference type="Proteomes" id="UP000547976"/>
    </source>
</evidence>
<dbReference type="RefSeq" id="XP_036542933.1">
    <property type="nucleotide sequence ID" value="XM_036679127.1"/>
</dbReference>
<accession>A0A8H5QDB8</accession>
<keyword evidence="2" id="KW-0812">Transmembrane</keyword>
<dbReference type="OrthoDB" id="3205825at2759"/>
<proteinExistence type="predicted"/>
<organism evidence="3 4">
    <name type="scientific">Gibberella subglutinans</name>
    <name type="common">Fusarium subglutinans</name>
    <dbReference type="NCBI Taxonomy" id="42677"/>
    <lineage>
        <taxon>Eukaryota</taxon>
        <taxon>Fungi</taxon>
        <taxon>Dikarya</taxon>
        <taxon>Ascomycota</taxon>
        <taxon>Pezizomycotina</taxon>
        <taxon>Sordariomycetes</taxon>
        <taxon>Hypocreomycetidae</taxon>
        <taxon>Hypocreales</taxon>
        <taxon>Nectriaceae</taxon>
        <taxon>Fusarium</taxon>
        <taxon>Fusarium fujikuroi species complex</taxon>
    </lineage>
</organism>
<evidence type="ECO:0000256" key="2">
    <source>
        <dbReference type="SAM" id="Phobius"/>
    </source>
</evidence>
<reference evidence="3 4" key="1">
    <citation type="submission" date="2020-05" db="EMBL/GenBank/DDBJ databases">
        <title>Identification and distribution of gene clusters putatively required for synthesis of sphingolipid metabolism inhibitors in phylogenetically diverse species of the filamentous fungus Fusarium.</title>
        <authorList>
            <person name="Kim H.-S."/>
            <person name="Busman M."/>
            <person name="Brown D.W."/>
            <person name="Divon H."/>
            <person name="Uhlig S."/>
            <person name="Proctor R.H."/>
        </authorList>
    </citation>
    <scope>NUCLEOTIDE SEQUENCE [LARGE SCALE GENOMIC DNA]</scope>
    <source>
        <strain evidence="3 4">NRRL 66333</strain>
    </source>
</reference>
<dbReference type="PANTHER" id="PTHR35179">
    <property type="entry name" value="PROTEIN CBG02620"/>
    <property type="match status" value="1"/>
</dbReference>
<feature type="transmembrane region" description="Helical" evidence="2">
    <location>
        <begin position="40"/>
        <end position="63"/>
    </location>
</feature>
<dbReference type="Proteomes" id="UP000547976">
    <property type="component" value="Unassembled WGS sequence"/>
</dbReference>
<sequence>MIDLASVYYGLFLGVFIFTFAKAVSQTRAIYRRTHSLRNAYLYMIWSEAVVNFVFALITFLYLNGIIPGNLGFLLATVILWSIQTQLLPQIIANRVSLIMTNRRRARHLKWGLVVCILCVNGAVCYIFTVAHLDTATPSQKHTNMIFEKCEKTFFLIIDLALNMYFLYLVRYRLIADGLNKYWRLFNFNAGMVFISTSMDIFLLGFLSLPDPYLYVQFAPLAYIVKLYIELLMANLISKVVRGNSRSQGEGWYSSSRDKSNPTNYGLTSRVVVTTGPPVPTRGSNLISRMGKDSKDLERNEGNNGSQVHLATFPEPHGITKTVETTVVVGDGESDRTF</sequence>
<dbReference type="GeneID" id="59313845"/>
<gene>
    <name evidence="3" type="ORF">FSUBG_1459</name>
</gene>
<protein>
    <submittedName>
        <fullName evidence="3">Uncharacterized protein</fullName>
    </submittedName>
</protein>
<evidence type="ECO:0000313" key="3">
    <source>
        <dbReference type="EMBL" id="KAF5612382.1"/>
    </source>
</evidence>
<feature type="compositionally biased region" description="Basic and acidic residues" evidence="1">
    <location>
        <begin position="290"/>
        <end position="301"/>
    </location>
</feature>
<feature type="transmembrane region" description="Helical" evidence="2">
    <location>
        <begin position="213"/>
        <end position="237"/>
    </location>
</feature>
<comment type="caution">
    <text evidence="3">The sequence shown here is derived from an EMBL/GenBank/DDBJ whole genome shotgun (WGS) entry which is preliminary data.</text>
</comment>
<feature type="transmembrane region" description="Helical" evidence="2">
    <location>
        <begin position="153"/>
        <end position="170"/>
    </location>
</feature>